<keyword evidence="2" id="KW-1185">Reference proteome</keyword>
<name>A0ABU6X7W9_9FABA</name>
<comment type="caution">
    <text evidence="1">The sequence shown here is derived from an EMBL/GenBank/DDBJ whole genome shotgun (WGS) entry which is preliminary data.</text>
</comment>
<reference evidence="1 2" key="1">
    <citation type="journal article" date="2023" name="Plants (Basel)">
        <title>Bridging the Gap: Combining Genomics and Transcriptomics Approaches to Understand Stylosanthes scabra, an Orphan Legume from the Brazilian Caatinga.</title>
        <authorList>
            <person name="Ferreira-Neto J.R.C."/>
            <person name="da Silva M.D."/>
            <person name="Binneck E."/>
            <person name="de Melo N.F."/>
            <person name="da Silva R.H."/>
            <person name="de Melo A.L.T.M."/>
            <person name="Pandolfi V."/>
            <person name="Bustamante F.O."/>
            <person name="Brasileiro-Vidal A.C."/>
            <person name="Benko-Iseppon A.M."/>
        </authorList>
    </citation>
    <scope>NUCLEOTIDE SEQUENCE [LARGE SCALE GENOMIC DNA]</scope>
    <source>
        <tissue evidence="1">Leaves</tissue>
    </source>
</reference>
<proteinExistence type="predicted"/>
<gene>
    <name evidence="1" type="ORF">PIB30_026323</name>
</gene>
<accession>A0ABU6X7W9</accession>
<dbReference type="Proteomes" id="UP001341840">
    <property type="component" value="Unassembled WGS sequence"/>
</dbReference>
<protein>
    <submittedName>
        <fullName evidence="1">Uncharacterized protein</fullName>
    </submittedName>
</protein>
<dbReference type="EMBL" id="JASCZI010211547">
    <property type="protein sequence ID" value="MED6194206.1"/>
    <property type="molecule type" value="Genomic_DNA"/>
</dbReference>
<evidence type="ECO:0000313" key="2">
    <source>
        <dbReference type="Proteomes" id="UP001341840"/>
    </source>
</evidence>
<organism evidence="1 2">
    <name type="scientific">Stylosanthes scabra</name>
    <dbReference type="NCBI Taxonomy" id="79078"/>
    <lineage>
        <taxon>Eukaryota</taxon>
        <taxon>Viridiplantae</taxon>
        <taxon>Streptophyta</taxon>
        <taxon>Embryophyta</taxon>
        <taxon>Tracheophyta</taxon>
        <taxon>Spermatophyta</taxon>
        <taxon>Magnoliopsida</taxon>
        <taxon>eudicotyledons</taxon>
        <taxon>Gunneridae</taxon>
        <taxon>Pentapetalae</taxon>
        <taxon>rosids</taxon>
        <taxon>fabids</taxon>
        <taxon>Fabales</taxon>
        <taxon>Fabaceae</taxon>
        <taxon>Papilionoideae</taxon>
        <taxon>50 kb inversion clade</taxon>
        <taxon>dalbergioids sensu lato</taxon>
        <taxon>Dalbergieae</taxon>
        <taxon>Pterocarpus clade</taxon>
        <taxon>Stylosanthes</taxon>
    </lineage>
</organism>
<sequence>MLFDSIPHLRYDFRIPLLIHPFQSAELMNLECLVFSRFLLFLKMNLAQVGVKTHHLSVEAKMLMVLVEVKGRFDDALASLIELGN</sequence>
<evidence type="ECO:0000313" key="1">
    <source>
        <dbReference type="EMBL" id="MED6194206.1"/>
    </source>
</evidence>